<comment type="caution">
    <text evidence="2">The sequence shown here is derived from an EMBL/GenBank/DDBJ whole genome shotgun (WGS) entry which is preliminary data.</text>
</comment>
<name>A0A9N9AT28_FUNMO</name>
<accession>A0A9N9AT28</accession>
<dbReference type="Proteomes" id="UP000789375">
    <property type="component" value="Unassembled WGS sequence"/>
</dbReference>
<organism evidence="2 3">
    <name type="scientific">Funneliformis mosseae</name>
    <name type="common">Endomycorrhizal fungus</name>
    <name type="synonym">Glomus mosseae</name>
    <dbReference type="NCBI Taxonomy" id="27381"/>
    <lineage>
        <taxon>Eukaryota</taxon>
        <taxon>Fungi</taxon>
        <taxon>Fungi incertae sedis</taxon>
        <taxon>Mucoromycota</taxon>
        <taxon>Glomeromycotina</taxon>
        <taxon>Glomeromycetes</taxon>
        <taxon>Glomerales</taxon>
        <taxon>Glomeraceae</taxon>
        <taxon>Funneliformis</taxon>
    </lineage>
</organism>
<feature type="region of interest" description="Disordered" evidence="1">
    <location>
        <begin position="1"/>
        <end position="39"/>
    </location>
</feature>
<proteinExistence type="predicted"/>
<protein>
    <submittedName>
        <fullName evidence="2">6226_t:CDS:1</fullName>
    </submittedName>
</protein>
<evidence type="ECO:0000256" key="1">
    <source>
        <dbReference type="SAM" id="MobiDB-lite"/>
    </source>
</evidence>
<keyword evidence="3" id="KW-1185">Reference proteome</keyword>
<dbReference type="AlphaFoldDB" id="A0A9N9AT28"/>
<evidence type="ECO:0000313" key="2">
    <source>
        <dbReference type="EMBL" id="CAG8539163.1"/>
    </source>
</evidence>
<gene>
    <name evidence="2" type="ORF">FMOSSE_LOCUS5893</name>
</gene>
<feature type="compositionally biased region" description="Polar residues" evidence="1">
    <location>
        <begin position="1"/>
        <end position="10"/>
    </location>
</feature>
<evidence type="ECO:0000313" key="3">
    <source>
        <dbReference type="Proteomes" id="UP000789375"/>
    </source>
</evidence>
<sequence>MSILQYYSKTSNESLESSSDEDNFNDNIAEPAEPINKTKPLIQKPIVRHYQPSKKLKFNRKTGVFQQE</sequence>
<dbReference type="EMBL" id="CAJVPP010001176">
    <property type="protein sequence ID" value="CAG8539163.1"/>
    <property type="molecule type" value="Genomic_DNA"/>
</dbReference>
<reference evidence="2" key="1">
    <citation type="submission" date="2021-06" db="EMBL/GenBank/DDBJ databases">
        <authorList>
            <person name="Kallberg Y."/>
            <person name="Tangrot J."/>
            <person name="Rosling A."/>
        </authorList>
    </citation>
    <scope>NUCLEOTIDE SEQUENCE</scope>
    <source>
        <strain evidence="2">87-6 pot B 2015</strain>
    </source>
</reference>